<dbReference type="SMART" id="SM00175">
    <property type="entry name" value="RAB"/>
    <property type="match status" value="1"/>
</dbReference>
<dbReference type="AlphaFoldDB" id="A0A8J7T867"/>
<evidence type="ECO:0000256" key="9">
    <source>
        <dbReference type="ARBA" id="ARBA00038061"/>
    </source>
</evidence>
<dbReference type="CDD" id="cd04147">
    <property type="entry name" value="Ras_dva"/>
    <property type="match status" value="1"/>
</dbReference>
<evidence type="ECO:0000256" key="2">
    <source>
        <dbReference type="ARBA" id="ARBA00022475"/>
    </source>
</evidence>
<evidence type="ECO:0000256" key="3">
    <source>
        <dbReference type="ARBA" id="ARBA00022481"/>
    </source>
</evidence>
<evidence type="ECO:0000256" key="4">
    <source>
        <dbReference type="ARBA" id="ARBA00022741"/>
    </source>
</evidence>
<dbReference type="GO" id="GO:0005525">
    <property type="term" value="F:GTP binding"/>
    <property type="evidence" value="ECO:0007669"/>
    <property type="project" value="UniProtKB-KW"/>
</dbReference>
<keyword evidence="11" id="KW-1133">Transmembrane helix</keyword>
<dbReference type="SUPFAM" id="SSF52540">
    <property type="entry name" value="P-loop containing nucleoside triphosphate hydrolases"/>
    <property type="match status" value="1"/>
</dbReference>
<evidence type="ECO:0000256" key="5">
    <source>
        <dbReference type="ARBA" id="ARBA00023134"/>
    </source>
</evidence>
<accession>A0A8J7T867</accession>
<evidence type="ECO:0000313" key="14">
    <source>
        <dbReference type="Proteomes" id="UP000736164"/>
    </source>
</evidence>
<keyword evidence="4" id="KW-0547">Nucleotide-binding</keyword>
<dbReference type="SMART" id="SM00173">
    <property type="entry name" value="RAS"/>
    <property type="match status" value="1"/>
</dbReference>
<dbReference type="InterPro" id="IPR027417">
    <property type="entry name" value="P-loop_NTPase"/>
</dbReference>
<gene>
    <name evidence="13" type="primary">Pecam1</name>
    <name evidence="13" type="ORF">GTO95_0013012</name>
</gene>
<proteinExistence type="inferred from homology"/>
<keyword evidence="6 11" id="KW-0472">Membrane</keyword>
<feature type="domain" description="Ig-like" evidence="12">
    <location>
        <begin position="508"/>
        <end position="591"/>
    </location>
</feature>
<feature type="compositionally biased region" description="Polar residues" evidence="10">
    <location>
        <begin position="969"/>
        <end position="978"/>
    </location>
</feature>
<evidence type="ECO:0000256" key="8">
    <source>
        <dbReference type="ARBA" id="ARBA00023289"/>
    </source>
</evidence>
<dbReference type="PROSITE" id="PS51421">
    <property type="entry name" value="RAS"/>
    <property type="match status" value="1"/>
</dbReference>
<dbReference type="EMBL" id="JAAWVO010014709">
    <property type="protein sequence ID" value="MBN3314273.1"/>
    <property type="molecule type" value="Genomic_DNA"/>
</dbReference>
<feature type="non-terminal residue" evidence="13">
    <location>
        <position position="1210"/>
    </location>
</feature>
<dbReference type="SUPFAM" id="SSF48726">
    <property type="entry name" value="Immunoglobulin"/>
    <property type="match status" value="4"/>
</dbReference>
<dbReference type="PROSITE" id="PS51420">
    <property type="entry name" value="RHO"/>
    <property type="match status" value="1"/>
</dbReference>
<feature type="region of interest" description="Disordered" evidence="10">
    <location>
        <begin position="851"/>
        <end position="886"/>
    </location>
</feature>
<feature type="domain" description="Ig-like" evidence="12">
    <location>
        <begin position="420"/>
        <end position="500"/>
    </location>
</feature>
<feature type="region of interest" description="Disordered" evidence="10">
    <location>
        <begin position="1191"/>
        <end position="1210"/>
    </location>
</feature>
<feature type="non-terminal residue" evidence="13">
    <location>
        <position position="1"/>
    </location>
</feature>
<sequence>MWRSGLRVIGSLKGSVPFMVGFLRPSRDLPERAAARERERARAQPVADSPCTRGRWECGWTRMTGQEVSIRSVRRSGGDRGGRGQEEVAPLPAASLPEERAVPACGHWHCPRETRNHTDWCFHAPALSRLTVCVQGSTGGSGSDHMSNLIPVHVSRTYPSLTLLQPSPPCAGRDTTTAMGSGTKAPAPGFDRRTPASPGMKHYLFLAAVLLTSVPGVKPHTAVTINSVGLVILPSTSVASGTNVSLNCTVDISVLGSQPLQFQYKLLKNDEVVYSKNHTEQTLLYPIVGARASHSGRYKCSVTVESKSQDSQTKRLNISGLQKPNLTLSSQTVMEGQEVLAHCSAPKETGSFIFYFHKGSGESMQSHATTNYAEKKIVFNPGERSAIIYCNFRIMTLPEAGESDRSNTVNVTIRELLKEPRFVIKPSEHIIEGDSLEAECSAYPQSSADTQMLLKKGANILNVTRSRVTYSWTPRAEDAGEYVCVAELSLVKKETAKTVSVQELFSRPVLTPQPQEVNEGESFNLTCRSTSITKERISADDVKYSIYKGSQLLSPEHVNGVYSKKGATLEDEGSYYCNASAKNITKSSEVMHFKVYALVSNPTIRVTDDVILGKDFKIECVSERGTLPISYTLLKAHETINTTVQRHSRDRALFPVRIKRKEEITEFKCEAQNRGPHSVKQSGMLNVQVIEPVSAAVLTALPNIVEGTNTSLSCTVQSGTPPITFKWYQTGNRKPLHTNTSTNNVGIYTFRASRDQSGTYYCTATNRALETKHSNQTAISVNLAEWKTTVIAVVTVLILVCVAGFCILWFKSRKAKKERDAELSVKPSSPTADEPLAVSLTNETEVYNAHKAGPEAEGGDARSSLVEKRSEPGSEVEGCADTPSEPDVEYTEVMHRDPDPSRAPVRKGTDTVYSELRTSASGEPEPADCALGDARAGLWNQPFRALCRAATQKNTSTYCFRAQASSDLQGPAQRSLQGSGELRSRIQKHRQVPGSQPSPGRAMSLDEKEKTQVRLVFLGAAGVGKTALIRRFLQDTFETKYRRTVEELHSKEYEVGGAKVTIEIMDTSGSYSFPAMRKLSIQSSDAFALVYAIDDPESLEAVRSLRDEILEVKEDKSAPIVVVGNKADREDGRRVSSGDVLSTVELDWNSRFLEASAKENENVLEVFRELLQQAQLPSRLSPALWRRRETFPAGAGSRPPMSKTNSCAVS</sequence>
<dbReference type="InterPro" id="IPR007110">
    <property type="entry name" value="Ig-like_dom"/>
</dbReference>
<feature type="transmembrane region" description="Helical" evidence="11">
    <location>
        <begin position="790"/>
        <end position="810"/>
    </location>
</feature>
<organism evidence="13 14">
    <name type="scientific">Atractosteus spatula</name>
    <name type="common">Alligator gar</name>
    <name type="synonym">Lepisosteus spatula</name>
    <dbReference type="NCBI Taxonomy" id="7917"/>
    <lineage>
        <taxon>Eukaryota</taxon>
        <taxon>Metazoa</taxon>
        <taxon>Chordata</taxon>
        <taxon>Craniata</taxon>
        <taxon>Vertebrata</taxon>
        <taxon>Euteleostomi</taxon>
        <taxon>Actinopterygii</taxon>
        <taxon>Neopterygii</taxon>
        <taxon>Holostei</taxon>
        <taxon>Semionotiformes</taxon>
        <taxon>Lepisosteidae</taxon>
        <taxon>Atractosteus</taxon>
    </lineage>
</organism>
<protein>
    <submittedName>
        <fullName evidence="13">PECA1 protein</fullName>
    </submittedName>
</protein>
<evidence type="ECO:0000313" key="13">
    <source>
        <dbReference type="EMBL" id="MBN3314273.1"/>
    </source>
</evidence>
<dbReference type="FunFam" id="3.40.50.300:FF:000475">
    <property type="entry name" value="GTP-binding protein Rhes"/>
    <property type="match status" value="1"/>
</dbReference>
<name>A0A8J7T867_ATRSP</name>
<dbReference type="InterPro" id="IPR013783">
    <property type="entry name" value="Ig-like_fold"/>
</dbReference>
<dbReference type="PANTHER" id="PTHR46149">
    <property type="entry name" value="MIP08469P"/>
    <property type="match status" value="1"/>
</dbReference>
<dbReference type="Proteomes" id="UP000736164">
    <property type="component" value="Unassembled WGS sequence"/>
</dbReference>
<dbReference type="GO" id="GO:0005886">
    <property type="term" value="C:plasma membrane"/>
    <property type="evidence" value="ECO:0007669"/>
    <property type="project" value="UniProtKB-SubCell"/>
</dbReference>
<evidence type="ECO:0000256" key="11">
    <source>
        <dbReference type="SAM" id="Phobius"/>
    </source>
</evidence>
<dbReference type="Pfam" id="PF00071">
    <property type="entry name" value="Ras"/>
    <property type="match status" value="1"/>
</dbReference>
<evidence type="ECO:0000259" key="12">
    <source>
        <dbReference type="PROSITE" id="PS50835"/>
    </source>
</evidence>
<dbReference type="PANTHER" id="PTHR46149:SF9">
    <property type="entry name" value="SMALL GTPASE RAS-DVA-2"/>
    <property type="match status" value="1"/>
</dbReference>
<keyword evidence="3" id="KW-0488">Methylation</keyword>
<dbReference type="Gene3D" id="3.40.50.300">
    <property type="entry name" value="P-loop containing nucleotide triphosphate hydrolases"/>
    <property type="match status" value="1"/>
</dbReference>
<evidence type="ECO:0000256" key="6">
    <source>
        <dbReference type="ARBA" id="ARBA00023136"/>
    </source>
</evidence>
<dbReference type="InterPro" id="IPR005225">
    <property type="entry name" value="Small_GTP-bd"/>
</dbReference>
<feature type="compositionally biased region" description="Basic and acidic residues" evidence="10">
    <location>
        <begin position="76"/>
        <end position="86"/>
    </location>
</feature>
<feature type="region of interest" description="Disordered" evidence="10">
    <location>
        <begin position="72"/>
        <end position="95"/>
    </location>
</feature>
<dbReference type="NCBIfam" id="TIGR00231">
    <property type="entry name" value="small_GTP"/>
    <property type="match status" value="1"/>
</dbReference>
<dbReference type="InterPro" id="IPR003599">
    <property type="entry name" value="Ig_sub"/>
</dbReference>
<dbReference type="PROSITE" id="PS50835">
    <property type="entry name" value="IG_LIKE"/>
    <property type="match status" value="4"/>
</dbReference>
<keyword evidence="7" id="KW-0449">Lipoprotein</keyword>
<dbReference type="SMART" id="SM00174">
    <property type="entry name" value="RHO"/>
    <property type="match status" value="1"/>
</dbReference>
<dbReference type="InterPro" id="IPR052236">
    <property type="entry name" value="Small_GTPase_RasD"/>
</dbReference>
<keyword evidence="14" id="KW-1185">Reference proteome</keyword>
<dbReference type="PROSITE" id="PS51419">
    <property type="entry name" value="RAB"/>
    <property type="match status" value="1"/>
</dbReference>
<keyword evidence="8" id="KW-0636">Prenylation</keyword>
<comment type="caution">
    <text evidence="13">The sequence shown here is derived from an EMBL/GenBank/DDBJ whole genome shotgun (WGS) entry which is preliminary data.</text>
</comment>
<dbReference type="PRINTS" id="PR00449">
    <property type="entry name" value="RASTRNSFRMNG"/>
</dbReference>
<dbReference type="GO" id="GO:0003924">
    <property type="term" value="F:GTPase activity"/>
    <property type="evidence" value="ECO:0007669"/>
    <property type="project" value="InterPro"/>
</dbReference>
<comment type="subcellular location">
    <subcellularLocation>
        <location evidence="1">Cell membrane</location>
        <topology evidence="1">Lipid-anchor</topology>
    </subcellularLocation>
</comment>
<feature type="domain" description="Ig-like" evidence="12">
    <location>
        <begin position="692"/>
        <end position="780"/>
    </location>
</feature>
<dbReference type="Gene3D" id="2.60.40.10">
    <property type="entry name" value="Immunoglobulins"/>
    <property type="match status" value="4"/>
</dbReference>
<evidence type="ECO:0000256" key="1">
    <source>
        <dbReference type="ARBA" id="ARBA00004193"/>
    </source>
</evidence>
<dbReference type="SMART" id="SM00409">
    <property type="entry name" value="IG"/>
    <property type="match status" value="5"/>
</dbReference>
<reference evidence="13" key="1">
    <citation type="journal article" date="2021" name="Cell">
        <title>Tracing the genetic footprints of vertebrate landing in non-teleost ray-finned fishes.</title>
        <authorList>
            <person name="Bi X."/>
            <person name="Wang K."/>
            <person name="Yang L."/>
            <person name="Pan H."/>
            <person name="Jiang H."/>
            <person name="Wei Q."/>
            <person name="Fang M."/>
            <person name="Yu H."/>
            <person name="Zhu C."/>
            <person name="Cai Y."/>
            <person name="He Y."/>
            <person name="Gan X."/>
            <person name="Zeng H."/>
            <person name="Yu D."/>
            <person name="Zhu Y."/>
            <person name="Jiang H."/>
            <person name="Qiu Q."/>
            <person name="Yang H."/>
            <person name="Zhang Y.E."/>
            <person name="Wang W."/>
            <person name="Zhu M."/>
            <person name="He S."/>
            <person name="Zhang G."/>
        </authorList>
    </citation>
    <scope>NUCLEOTIDE SEQUENCE</scope>
    <source>
        <strain evidence="13">Allg_001</strain>
    </source>
</reference>
<evidence type="ECO:0000256" key="10">
    <source>
        <dbReference type="SAM" id="MobiDB-lite"/>
    </source>
</evidence>
<comment type="similarity">
    <text evidence="9">Belongs to the small GTPase superfamily. RasD family.</text>
</comment>
<feature type="region of interest" description="Disordered" evidence="10">
    <location>
        <begin position="969"/>
        <end position="1006"/>
    </location>
</feature>
<keyword evidence="2" id="KW-1003">Cell membrane</keyword>
<feature type="domain" description="Ig-like" evidence="12">
    <location>
        <begin position="219"/>
        <end position="317"/>
    </location>
</feature>
<evidence type="ECO:0000256" key="7">
    <source>
        <dbReference type="ARBA" id="ARBA00023288"/>
    </source>
</evidence>
<keyword evidence="11" id="KW-0812">Transmembrane</keyword>
<dbReference type="InterPro" id="IPR001806">
    <property type="entry name" value="Small_GTPase"/>
</dbReference>
<dbReference type="Pfam" id="PF13895">
    <property type="entry name" value="Ig_2"/>
    <property type="match status" value="3"/>
</dbReference>
<dbReference type="InterPro" id="IPR036179">
    <property type="entry name" value="Ig-like_dom_sf"/>
</dbReference>
<keyword evidence="5" id="KW-0342">GTP-binding</keyword>